<dbReference type="EMBL" id="CANI01000043">
    <property type="protein sequence ID" value="CCM79248.1"/>
    <property type="molecule type" value="Genomic_DNA"/>
</dbReference>
<name>K0PYZ7_9HYPH</name>
<dbReference type="HOGENOM" id="CLU_160697_0_0_5"/>
<gene>
    <name evidence="1" type="ORF">BN77_p10502</name>
</gene>
<keyword evidence="2" id="KW-1185">Reference proteome</keyword>
<dbReference type="eggNOG" id="ENOG5033AIB">
    <property type="taxonomic scope" value="Bacteria"/>
</dbReference>
<evidence type="ECO:0000313" key="1">
    <source>
        <dbReference type="EMBL" id="CCM79248.1"/>
    </source>
</evidence>
<comment type="caution">
    <text evidence="1">The sequence shown here is derived from an EMBL/GenBank/DDBJ whole genome shotgun (WGS) entry which is preliminary data.</text>
</comment>
<dbReference type="SUPFAM" id="SSF54975">
    <property type="entry name" value="Acylphosphatase/BLUF domain-like"/>
    <property type="match status" value="1"/>
</dbReference>
<dbReference type="AlphaFoldDB" id="K0PYZ7"/>
<dbReference type="Proteomes" id="UP000009319">
    <property type="component" value="Unassembled WGS sequence"/>
</dbReference>
<organism evidence="1 2">
    <name type="scientific">Rhizobium mesoamericanum STM3625</name>
    <dbReference type="NCBI Taxonomy" id="1211777"/>
    <lineage>
        <taxon>Bacteria</taxon>
        <taxon>Pseudomonadati</taxon>
        <taxon>Pseudomonadota</taxon>
        <taxon>Alphaproteobacteria</taxon>
        <taxon>Hyphomicrobiales</taxon>
        <taxon>Rhizobiaceae</taxon>
        <taxon>Rhizobium/Agrobacterium group</taxon>
        <taxon>Rhizobium</taxon>
    </lineage>
</organism>
<evidence type="ECO:0000313" key="2">
    <source>
        <dbReference type="Proteomes" id="UP000009319"/>
    </source>
</evidence>
<sequence>MADEIAVEYVGDNVRRSRASACSIWRYDVRLNQRETIMPDQHLSLPQERMTIIGELDSASFVPWIQRHAAKLGLSHALSHTSADRIELLIAGAPELIDMMEMGCSLGPIDVWVETILRRPIVDDEKQR</sequence>
<evidence type="ECO:0008006" key="3">
    <source>
        <dbReference type="Google" id="ProtNLM"/>
    </source>
</evidence>
<proteinExistence type="predicted"/>
<reference evidence="1 2" key="1">
    <citation type="journal article" date="2013" name="Genome Announc.">
        <title>Draft Genome Sequence of Rhizobium mesoamericanum STM3625, a Nitrogen-Fixing Symbiont of Mimosa pudica Isolated in French Guiana (South America).</title>
        <authorList>
            <person name="Moulin L."/>
            <person name="Mornico D."/>
            <person name="Melkonian R."/>
            <person name="Klonowska A."/>
        </authorList>
    </citation>
    <scope>NUCLEOTIDE SEQUENCE [LARGE SCALE GENOMIC DNA]</scope>
    <source>
        <strain evidence="1 2">STM3625</strain>
    </source>
</reference>
<accession>K0PYZ7</accession>
<dbReference type="InterPro" id="IPR036046">
    <property type="entry name" value="Acylphosphatase-like_dom_sf"/>
</dbReference>
<protein>
    <recommendedName>
        <fullName evidence="3">Acylphosphatase-like domain-containing protein</fullName>
    </recommendedName>
</protein>
<dbReference type="STRING" id="1211777.BN77_p10502"/>